<keyword evidence="4" id="KW-1185">Reference proteome</keyword>
<feature type="compositionally biased region" description="Polar residues" evidence="1">
    <location>
        <begin position="1"/>
        <end position="14"/>
    </location>
</feature>
<organism evidence="3 4">
    <name type="scientific">Nonomuraea rubra</name>
    <dbReference type="NCBI Taxonomy" id="46180"/>
    <lineage>
        <taxon>Bacteria</taxon>
        <taxon>Bacillati</taxon>
        <taxon>Actinomycetota</taxon>
        <taxon>Actinomycetes</taxon>
        <taxon>Streptosporangiales</taxon>
        <taxon>Streptosporangiaceae</taxon>
        <taxon>Nonomuraea</taxon>
    </lineage>
</organism>
<dbReference type="EMBL" id="JACHMI010000001">
    <property type="protein sequence ID" value="MBB6551316.1"/>
    <property type="molecule type" value="Genomic_DNA"/>
</dbReference>
<accession>A0A7X0NXR4</accession>
<dbReference type="Proteomes" id="UP000565579">
    <property type="component" value="Unassembled WGS sequence"/>
</dbReference>
<proteinExistence type="predicted"/>
<reference evidence="3 4" key="1">
    <citation type="submission" date="2020-08" db="EMBL/GenBank/DDBJ databases">
        <title>Sequencing the genomes of 1000 actinobacteria strains.</title>
        <authorList>
            <person name="Klenk H.-P."/>
        </authorList>
    </citation>
    <scope>NUCLEOTIDE SEQUENCE [LARGE SCALE GENOMIC DNA]</scope>
    <source>
        <strain evidence="3 4">DSM 43768</strain>
    </source>
</reference>
<evidence type="ECO:0000313" key="3">
    <source>
        <dbReference type="EMBL" id="MBB6551316.1"/>
    </source>
</evidence>
<protein>
    <submittedName>
        <fullName evidence="3">Uncharacterized protein</fullName>
    </submittedName>
</protein>
<keyword evidence="2" id="KW-0472">Membrane</keyword>
<evidence type="ECO:0000313" key="4">
    <source>
        <dbReference type="Proteomes" id="UP000565579"/>
    </source>
</evidence>
<name>A0A7X0NXR4_9ACTN</name>
<keyword evidence="2" id="KW-0812">Transmembrane</keyword>
<dbReference type="AlphaFoldDB" id="A0A7X0NXR4"/>
<gene>
    <name evidence="3" type="ORF">HD593_006111</name>
</gene>
<feature type="transmembrane region" description="Helical" evidence="2">
    <location>
        <begin position="51"/>
        <end position="75"/>
    </location>
</feature>
<evidence type="ECO:0000256" key="1">
    <source>
        <dbReference type="SAM" id="MobiDB-lite"/>
    </source>
</evidence>
<feature type="region of interest" description="Disordered" evidence="1">
    <location>
        <begin position="1"/>
        <end position="27"/>
    </location>
</feature>
<evidence type="ECO:0000256" key="2">
    <source>
        <dbReference type="SAM" id="Phobius"/>
    </source>
</evidence>
<keyword evidence="2" id="KW-1133">Transmembrane helix</keyword>
<dbReference type="RefSeq" id="WP_185105414.1">
    <property type="nucleotide sequence ID" value="NZ_BAAAXY010000172.1"/>
</dbReference>
<sequence length="134" mass="14570">MPNRSRPANVSSTLGLPGRNHAPGSSARTIRRLAIRPRIHRQRRVRAQLQLLSTIGTVITELVSIPALIVSLVTLKTSEKHKIESDLASQRTFAQRLTLHGQARSSSLAFGEPVTIGNNTIAPEGYDPESSTTL</sequence>
<comment type="caution">
    <text evidence="3">The sequence shown here is derived from an EMBL/GenBank/DDBJ whole genome shotgun (WGS) entry which is preliminary data.</text>
</comment>